<name>A0A2H0B673_9BACT</name>
<accession>A0A2H0B673</accession>
<comment type="caution">
    <text evidence="2">The sequence shown here is derived from an EMBL/GenBank/DDBJ whole genome shotgun (WGS) entry which is preliminary data.</text>
</comment>
<sequence length="137" mass="15545">KPKILADMLNVEAATESGEVKAIQSLRDLLIPGKSDADKTVVLINFLSTITFLIILAIILWRMMMNSRTAKLKSEYINELISGELSALESKMDIVEEKTGKDRFEQEFEKSVQHILEEVNPKDKNKAKETIEQIKPK</sequence>
<gene>
    <name evidence="2" type="ORF">COX08_02345</name>
</gene>
<evidence type="ECO:0000313" key="2">
    <source>
        <dbReference type="EMBL" id="PIP53183.1"/>
    </source>
</evidence>
<keyword evidence="1" id="KW-0812">Transmembrane</keyword>
<keyword evidence="1" id="KW-1133">Transmembrane helix</keyword>
<dbReference type="EMBL" id="PCSR01000053">
    <property type="protein sequence ID" value="PIP53183.1"/>
    <property type="molecule type" value="Genomic_DNA"/>
</dbReference>
<evidence type="ECO:0000313" key="3">
    <source>
        <dbReference type="Proteomes" id="UP000229459"/>
    </source>
</evidence>
<feature type="transmembrane region" description="Helical" evidence="1">
    <location>
        <begin position="42"/>
        <end position="61"/>
    </location>
</feature>
<feature type="non-terminal residue" evidence="2">
    <location>
        <position position="1"/>
    </location>
</feature>
<dbReference type="AlphaFoldDB" id="A0A2H0B673"/>
<dbReference type="Proteomes" id="UP000229459">
    <property type="component" value="Unassembled WGS sequence"/>
</dbReference>
<proteinExistence type="predicted"/>
<protein>
    <submittedName>
        <fullName evidence="2">Uncharacterized protein</fullName>
    </submittedName>
</protein>
<reference evidence="2 3" key="1">
    <citation type="submission" date="2017-09" db="EMBL/GenBank/DDBJ databases">
        <title>Depth-based differentiation of microbial function through sediment-hosted aquifers and enrichment of novel symbionts in the deep terrestrial subsurface.</title>
        <authorList>
            <person name="Probst A.J."/>
            <person name="Ladd B."/>
            <person name="Jarett J.K."/>
            <person name="Geller-Mcgrath D.E."/>
            <person name="Sieber C.M."/>
            <person name="Emerson J.B."/>
            <person name="Anantharaman K."/>
            <person name="Thomas B.C."/>
            <person name="Malmstrom R."/>
            <person name="Stieglmeier M."/>
            <person name="Klingl A."/>
            <person name="Woyke T."/>
            <person name="Ryan C.M."/>
            <person name="Banfield J.F."/>
        </authorList>
    </citation>
    <scope>NUCLEOTIDE SEQUENCE [LARGE SCALE GENOMIC DNA]</scope>
    <source>
        <strain evidence="2">CG23_combo_of_CG06-09_8_20_14_all_34_8</strain>
    </source>
</reference>
<evidence type="ECO:0000256" key="1">
    <source>
        <dbReference type="SAM" id="Phobius"/>
    </source>
</evidence>
<keyword evidence="1" id="KW-0472">Membrane</keyword>
<organism evidence="2 3">
    <name type="scientific">Candidatus Beckwithbacteria bacterium CG23_combo_of_CG06-09_8_20_14_all_34_8</name>
    <dbReference type="NCBI Taxonomy" id="1974497"/>
    <lineage>
        <taxon>Bacteria</taxon>
        <taxon>Candidatus Beckwithiibacteriota</taxon>
    </lineage>
</organism>